<sequence length="68" mass="7478">MTGNILNSISIGEGIKHGQSNTDHPAVCRVYGNAKRFARTFHFSLLAVAYPFCRAEYDAIYLFGLVPG</sequence>
<keyword evidence="2" id="KW-1185">Reference proteome</keyword>
<gene>
    <name evidence="1" type="ORF">SAMN06265219_12310</name>
</gene>
<accession>A0A521FLS7</accession>
<reference evidence="1 2" key="1">
    <citation type="submission" date="2017-05" db="EMBL/GenBank/DDBJ databases">
        <authorList>
            <person name="Varghese N."/>
            <person name="Submissions S."/>
        </authorList>
    </citation>
    <scope>NUCLEOTIDE SEQUENCE [LARGE SCALE GENOMIC DNA]</scope>
    <source>
        <strain evidence="1 2">DSM 21985</strain>
    </source>
</reference>
<dbReference type="Proteomes" id="UP000317557">
    <property type="component" value="Unassembled WGS sequence"/>
</dbReference>
<dbReference type="EMBL" id="FXTP01000023">
    <property type="protein sequence ID" value="SMO97147.1"/>
    <property type="molecule type" value="Genomic_DNA"/>
</dbReference>
<evidence type="ECO:0000313" key="2">
    <source>
        <dbReference type="Proteomes" id="UP000317557"/>
    </source>
</evidence>
<proteinExistence type="predicted"/>
<evidence type="ECO:0000313" key="1">
    <source>
        <dbReference type="EMBL" id="SMO97147.1"/>
    </source>
</evidence>
<protein>
    <submittedName>
        <fullName evidence="1">Uncharacterized protein</fullName>
    </submittedName>
</protein>
<dbReference type="AlphaFoldDB" id="A0A521FLS7"/>
<name>A0A521FLS7_9BACT</name>
<organism evidence="1 2">
    <name type="scientific">Gracilimonas mengyeensis</name>
    <dbReference type="NCBI Taxonomy" id="1302730"/>
    <lineage>
        <taxon>Bacteria</taxon>
        <taxon>Pseudomonadati</taxon>
        <taxon>Balneolota</taxon>
        <taxon>Balneolia</taxon>
        <taxon>Balneolales</taxon>
        <taxon>Balneolaceae</taxon>
        <taxon>Gracilimonas</taxon>
    </lineage>
</organism>